<evidence type="ECO:0000313" key="5">
    <source>
        <dbReference type="Proteomes" id="UP000515908"/>
    </source>
</evidence>
<dbReference type="InterPro" id="IPR049390">
    <property type="entry name" value="FBF1_C"/>
</dbReference>
<sequence>MHTQEGDNELVAELEKKLKLEKEAHERAIEKFIEEQNEKEAQLKKRQATLEQTINRLQQQQETTIEEQVAKLVEERLASVKATTPVAEKKEPEEKDSDGENEKNPTSVELQRRRRRERERALALRKAEEESAAHSLFQRLAQDVREVFHELNLSVVAAEKERLIKDERYRKEREMKDRREEMERAEKLQKELKERGEREEKFWANVEQREDKFRTFLEERIQKDDEEREQRLKRDLEDRATRVRNERELRDEMEKMEKERRAKADSEERERDQSLLRSQIEEIKQQYKAQLDELRHQFDLQYQHMEEIHKSELRAAEKRHEAVTESQLQQFSKQLTLVEKHTGNAEHLEGVIETLRKEMNNTKDMTQQLTAERLETLQQKEKQLQEQREYIQTIVEDYNNAKADLEKERTRVASIHGKFEISLSSFIKNSEEDRRRLLESHAHLDTLRQQAEKDRKMMLMEVAQERKFVEQQQEEFLSKKMEVLSEIQSERMAIARERTEAAVSRERQNRDETDILKSLREREETLAEKIDSIEQDRIMTSELKMEQTRAYQAAVAEREALRREREIFELEKEQLLNKFEEIRNRAEEAAMAQSAVISEQVRQKANAMDIHQDPLFLDNNSSRMQVNLARQRAILQKIGV</sequence>
<accession>A0A7G2CDT4</accession>
<feature type="region of interest" description="Disordered" evidence="2">
    <location>
        <begin position="247"/>
        <end position="273"/>
    </location>
</feature>
<feature type="coiled-coil region" evidence="1">
    <location>
        <begin position="338"/>
        <end position="411"/>
    </location>
</feature>
<dbReference type="VEuPathDB" id="TriTrypDB:ADEAN_000547200"/>
<dbReference type="EMBL" id="LR877154">
    <property type="protein sequence ID" value="CAD2217986.1"/>
    <property type="molecule type" value="Genomic_DNA"/>
</dbReference>
<name>A0A7G2CDT4_9TRYP</name>
<evidence type="ECO:0000256" key="1">
    <source>
        <dbReference type="SAM" id="Coils"/>
    </source>
</evidence>
<evidence type="ECO:0000259" key="3">
    <source>
        <dbReference type="Pfam" id="PF21007"/>
    </source>
</evidence>
<feature type="region of interest" description="Disordered" evidence="2">
    <location>
        <begin position="77"/>
        <end position="121"/>
    </location>
</feature>
<dbReference type="Proteomes" id="UP000515908">
    <property type="component" value="Chromosome 10"/>
</dbReference>
<dbReference type="Pfam" id="PF21007">
    <property type="entry name" value="FBF1"/>
    <property type="match status" value="1"/>
</dbReference>
<dbReference type="AlphaFoldDB" id="A0A7G2CDT4"/>
<feature type="compositionally biased region" description="Basic and acidic residues" evidence="2">
    <location>
        <begin position="87"/>
        <end position="103"/>
    </location>
</feature>
<reference evidence="4 5" key="1">
    <citation type="submission" date="2020-08" db="EMBL/GenBank/DDBJ databases">
        <authorList>
            <person name="Newling K."/>
            <person name="Davey J."/>
            <person name="Forrester S."/>
        </authorList>
    </citation>
    <scope>NUCLEOTIDE SEQUENCE [LARGE SCALE GENOMIC DNA]</scope>
    <source>
        <strain evidence="5">Crithidia deanei Carvalho (ATCC PRA-265)</strain>
    </source>
</reference>
<feature type="coiled-coil region" evidence="1">
    <location>
        <begin position="11"/>
        <end position="67"/>
    </location>
</feature>
<keyword evidence="1" id="KW-0175">Coiled coil</keyword>
<feature type="domain" description="Fas-binding factor 1 C-terminal" evidence="3">
    <location>
        <begin position="244"/>
        <end position="595"/>
    </location>
</feature>
<keyword evidence="5" id="KW-1185">Reference proteome</keyword>
<feature type="coiled-coil region" evidence="1">
    <location>
        <begin position="516"/>
        <end position="592"/>
    </location>
</feature>
<organism evidence="4 5">
    <name type="scientific">Angomonas deanei</name>
    <dbReference type="NCBI Taxonomy" id="59799"/>
    <lineage>
        <taxon>Eukaryota</taxon>
        <taxon>Discoba</taxon>
        <taxon>Euglenozoa</taxon>
        <taxon>Kinetoplastea</taxon>
        <taxon>Metakinetoplastina</taxon>
        <taxon>Trypanosomatida</taxon>
        <taxon>Trypanosomatidae</taxon>
        <taxon>Strigomonadinae</taxon>
        <taxon>Angomonas</taxon>
    </lineage>
</organism>
<evidence type="ECO:0000256" key="2">
    <source>
        <dbReference type="SAM" id="MobiDB-lite"/>
    </source>
</evidence>
<gene>
    <name evidence="4" type="ORF">ADEAN_000547200</name>
</gene>
<evidence type="ECO:0000313" key="4">
    <source>
        <dbReference type="EMBL" id="CAD2217986.1"/>
    </source>
</evidence>
<feature type="coiled-coil region" evidence="1">
    <location>
        <begin position="168"/>
        <end position="198"/>
    </location>
</feature>
<protein>
    <recommendedName>
        <fullName evidence="3">Fas-binding factor 1 C-terminal domain-containing protein</fullName>
    </recommendedName>
</protein>
<proteinExistence type="predicted"/>